<name>A0A7J7MU34_9MAGN</name>
<dbReference type="Pfam" id="PF07714">
    <property type="entry name" value="PK_Tyr_Ser-Thr"/>
    <property type="match status" value="1"/>
</dbReference>
<keyword evidence="2" id="KW-0808">Transferase</keyword>
<dbReference type="InterPro" id="IPR011009">
    <property type="entry name" value="Kinase-like_dom_sf"/>
</dbReference>
<keyword evidence="5 8" id="KW-1133">Transmembrane helix</keyword>
<keyword evidence="3 8" id="KW-0812">Transmembrane</keyword>
<keyword evidence="11" id="KW-1185">Reference proteome</keyword>
<feature type="transmembrane region" description="Helical" evidence="8">
    <location>
        <begin position="59"/>
        <end position="83"/>
    </location>
</feature>
<sequence>MNLLFSYFYFIFNGTGKSFITIATRKGMQLEAQFGKHCLNLLRHHLVRFRAMAHIRRNVAIIGFAVGFGSILVIIFFCVYQRWKLPLPPSKSMFFWKRSKHAHKVEEFLSLAPRRYNYFDFKKMTNSFKDKLGEEGGYGSVFIGKLPDGHLVALKLMRESKGEGEDLISEVASISRTSHVKVVSSLGFYFDGSKRAPVYEFMPNGSLEKFIYKDKLLDPS</sequence>
<protein>
    <recommendedName>
        <fullName evidence="9">Protein kinase domain-containing protein</fullName>
    </recommendedName>
</protein>
<dbReference type="EMBL" id="JACGCM010001227">
    <property type="protein sequence ID" value="KAF6158290.1"/>
    <property type="molecule type" value="Genomic_DNA"/>
</dbReference>
<keyword evidence="2" id="KW-0418">Kinase</keyword>
<evidence type="ECO:0000256" key="7">
    <source>
        <dbReference type="ARBA" id="ARBA00023180"/>
    </source>
</evidence>
<evidence type="ECO:0000313" key="11">
    <source>
        <dbReference type="Proteomes" id="UP000541444"/>
    </source>
</evidence>
<dbReference type="GO" id="GO:0016020">
    <property type="term" value="C:membrane"/>
    <property type="evidence" value="ECO:0007669"/>
    <property type="project" value="UniProtKB-SubCell"/>
</dbReference>
<evidence type="ECO:0000256" key="2">
    <source>
        <dbReference type="ARBA" id="ARBA00022527"/>
    </source>
</evidence>
<dbReference type="OrthoDB" id="8891264at2759"/>
<dbReference type="InterPro" id="IPR000719">
    <property type="entry name" value="Prot_kinase_dom"/>
</dbReference>
<keyword evidence="4" id="KW-0732">Signal</keyword>
<dbReference type="PANTHER" id="PTHR27009">
    <property type="entry name" value="RUST RESISTANCE KINASE LR10-RELATED"/>
    <property type="match status" value="1"/>
</dbReference>
<dbReference type="PROSITE" id="PS50011">
    <property type="entry name" value="PROTEIN_KINASE_DOM"/>
    <property type="match status" value="1"/>
</dbReference>
<dbReference type="SUPFAM" id="SSF56112">
    <property type="entry name" value="Protein kinase-like (PK-like)"/>
    <property type="match status" value="1"/>
</dbReference>
<evidence type="ECO:0000256" key="8">
    <source>
        <dbReference type="SAM" id="Phobius"/>
    </source>
</evidence>
<evidence type="ECO:0000259" key="9">
    <source>
        <dbReference type="PROSITE" id="PS50011"/>
    </source>
</evidence>
<keyword evidence="7" id="KW-0325">Glycoprotein</keyword>
<evidence type="ECO:0000256" key="5">
    <source>
        <dbReference type="ARBA" id="ARBA00022989"/>
    </source>
</evidence>
<evidence type="ECO:0000256" key="4">
    <source>
        <dbReference type="ARBA" id="ARBA00022729"/>
    </source>
</evidence>
<dbReference type="GO" id="GO:0005524">
    <property type="term" value="F:ATP binding"/>
    <property type="evidence" value="ECO:0007669"/>
    <property type="project" value="InterPro"/>
</dbReference>
<dbReference type="AlphaFoldDB" id="A0A7J7MU34"/>
<comment type="caution">
    <text evidence="10">The sequence shown here is derived from an EMBL/GenBank/DDBJ whole genome shotgun (WGS) entry which is preliminary data.</text>
</comment>
<organism evidence="10 11">
    <name type="scientific">Kingdonia uniflora</name>
    <dbReference type="NCBI Taxonomy" id="39325"/>
    <lineage>
        <taxon>Eukaryota</taxon>
        <taxon>Viridiplantae</taxon>
        <taxon>Streptophyta</taxon>
        <taxon>Embryophyta</taxon>
        <taxon>Tracheophyta</taxon>
        <taxon>Spermatophyta</taxon>
        <taxon>Magnoliopsida</taxon>
        <taxon>Ranunculales</taxon>
        <taxon>Circaeasteraceae</taxon>
        <taxon>Kingdonia</taxon>
    </lineage>
</organism>
<keyword evidence="6 8" id="KW-0472">Membrane</keyword>
<comment type="subcellular location">
    <subcellularLocation>
        <location evidence="1">Membrane</location>
        <topology evidence="1">Single-pass type I membrane protein</topology>
    </subcellularLocation>
</comment>
<proteinExistence type="predicted"/>
<evidence type="ECO:0000313" key="10">
    <source>
        <dbReference type="EMBL" id="KAF6158290.1"/>
    </source>
</evidence>
<accession>A0A7J7MU34</accession>
<dbReference type="InterPro" id="IPR001245">
    <property type="entry name" value="Ser-Thr/Tyr_kinase_cat_dom"/>
</dbReference>
<reference evidence="10 11" key="1">
    <citation type="journal article" date="2020" name="IScience">
        <title>Genome Sequencing of the Endangered Kingdonia uniflora (Circaeasteraceae, Ranunculales) Reveals Potential Mechanisms of Evolutionary Specialization.</title>
        <authorList>
            <person name="Sun Y."/>
            <person name="Deng T."/>
            <person name="Zhang A."/>
            <person name="Moore M.J."/>
            <person name="Landis J.B."/>
            <person name="Lin N."/>
            <person name="Zhang H."/>
            <person name="Zhang X."/>
            <person name="Huang J."/>
            <person name="Zhang X."/>
            <person name="Sun H."/>
            <person name="Wang H."/>
        </authorList>
    </citation>
    <scope>NUCLEOTIDE SEQUENCE [LARGE SCALE GENOMIC DNA]</scope>
    <source>
        <strain evidence="10">TB1705</strain>
        <tissue evidence="10">Leaf</tissue>
    </source>
</reference>
<evidence type="ECO:0000256" key="3">
    <source>
        <dbReference type="ARBA" id="ARBA00022692"/>
    </source>
</evidence>
<dbReference type="Proteomes" id="UP000541444">
    <property type="component" value="Unassembled WGS sequence"/>
</dbReference>
<dbReference type="InterPro" id="IPR045874">
    <property type="entry name" value="LRK10/LRL21-25-like"/>
</dbReference>
<evidence type="ECO:0000256" key="6">
    <source>
        <dbReference type="ARBA" id="ARBA00023136"/>
    </source>
</evidence>
<keyword evidence="2" id="KW-0723">Serine/threonine-protein kinase</keyword>
<dbReference type="GO" id="GO:0004674">
    <property type="term" value="F:protein serine/threonine kinase activity"/>
    <property type="evidence" value="ECO:0007669"/>
    <property type="project" value="UniProtKB-KW"/>
</dbReference>
<dbReference type="Gene3D" id="3.30.200.20">
    <property type="entry name" value="Phosphorylase Kinase, domain 1"/>
    <property type="match status" value="1"/>
</dbReference>
<feature type="domain" description="Protein kinase" evidence="9">
    <location>
        <begin position="127"/>
        <end position="220"/>
    </location>
</feature>
<evidence type="ECO:0000256" key="1">
    <source>
        <dbReference type="ARBA" id="ARBA00004479"/>
    </source>
</evidence>
<gene>
    <name evidence="10" type="ORF">GIB67_001361</name>
</gene>